<dbReference type="PIRSF" id="PIRSF001143">
    <property type="entry name" value="Factor_X"/>
    <property type="match status" value="1"/>
</dbReference>
<keyword evidence="7" id="KW-0964">Secreted</keyword>
<evidence type="ECO:0000259" key="29">
    <source>
        <dbReference type="PROSITE" id="PS50998"/>
    </source>
</evidence>
<dbReference type="SUPFAM" id="SSF57630">
    <property type="entry name" value="GLA-domain"/>
    <property type="match status" value="1"/>
</dbReference>
<dbReference type="InterPro" id="IPR033116">
    <property type="entry name" value="TRYPSIN_SER"/>
</dbReference>
<dbReference type="PROSITE" id="PS00135">
    <property type="entry name" value="TRYPSIN_SER"/>
    <property type="match status" value="1"/>
</dbReference>
<evidence type="ECO:0000259" key="27">
    <source>
        <dbReference type="PROSITE" id="PS50026"/>
    </source>
</evidence>
<evidence type="ECO:0000256" key="8">
    <source>
        <dbReference type="ARBA" id="ARBA00022536"/>
    </source>
</evidence>
<feature type="domain" description="EGF-like" evidence="27">
    <location>
        <begin position="118"/>
        <end position="154"/>
    </location>
</feature>
<feature type="region of interest" description="Disordered" evidence="26">
    <location>
        <begin position="234"/>
        <end position="268"/>
    </location>
</feature>
<dbReference type="GO" id="GO:0005576">
    <property type="term" value="C:extracellular region"/>
    <property type="evidence" value="ECO:0007669"/>
    <property type="project" value="UniProtKB-SubCell"/>
</dbReference>
<dbReference type="PRINTS" id="PR00722">
    <property type="entry name" value="CHYMOTRYPSIN"/>
</dbReference>
<organism evidence="30 31">
    <name type="scientific">Umbra pygmaea</name>
    <name type="common">Eastern mudminnow</name>
    <dbReference type="NCBI Taxonomy" id="75934"/>
    <lineage>
        <taxon>Eukaryota</taxon>
        <taxon>Metazoa</taxon>
        <taxon>Chordata</taxon>
        <taxon>Craniata</taxon>
        <taxon>Vertebrata</taxon>
        <taxon>Euteleostomi</taxon>
        <taxon>Actinopterygii</taxon>
        <taxon>Neopterygii</taxon>
        <taxon>Teleostei</taxon>
        <taxon>Protacanthopterygii</taxon>
        <taxon>Esociformes</taxon>
        <taxon>Umbridae</taxon>
        <taxon>Umbra</taxon>
    </lineage>
</organism>
<evidence type="ECO:0000256" key="12">
    <source>
        <dbReference type="ARBA" id="ARBA00022723"/>
    </source>
</evidence>
<evidence type="ECO:0000256" key="7">
    <source>
        <dbReference type="ARBA" id="ARBA00022525"/>
    </source>
</evidence>
<evidence type="ECO:0000256" key="16">
    <source>
        <dbReference type="ARBA" id="ARBA00022837"/>
    </source>
</evidence>
<evidence type="ECO:0000256" key="5">
    <source>
        <dbReference type="ARBA" id="ARBA00019454"/>
    </source>
</evidence>
<dbReference type="InterPro" id="IPR001254">
    <property type="entry name" value="Trypsin_dom"/>
</dbReference>
<evidence type="ECO:0000256" key="18">
    <source>
        <dbReference type="ARBA" id="ARBA00023084"/>
    </source>
</evidence>
<keyword evidence="16" id="KW-0106">Calcium</keyword>
<keyword evidence="22" id="KW-0379">Hydroxylation</keyword>
<comment type="caution">
    <text evidence="24">Lacks conserved residue(s) required for the propagation of feature annotation.</text>
</comment>
<dbReference type="InterPro" id="IPR001314">
    <property type="entry name" value="Peptidase_S1A"/>
</dbReference>
<evidence type="ECO:0000256" key="21">
    <source>
        <dbReference type="ARBA" id="ARBA00023180"/>
    </source>
</evidence>
<proteinExistence type="predicted"/>
<dbReference type="Gene3D" id="2.10.25.10">
    <property type="entry name" value="Laminin"/>
    <property type="match status" value="2"/>
</dbReference>
<dbReference type="Pfam" id="PF14670">
    <property type="entry name" value="FXa_inhibition"/>
    <property type="match status" value="1"/>
</dbReference>
<dbReference type="AlphaFoldDB" id="A0ABD0X3P7"/>
<dbReference type="InterPro" id="IPR017857">
    <property type="entry name" value="Coagulation_fac-like_Gla_dom"/>
</dbReference>
<keyword evidence="10 25" id="KW-0645">Protease</keyword>
<dbReference type="PROSITE" id="PS00010">
    <property type="entry name" value="ASX_HYDROXYL"/>
    <property type="match status" value="1"/>
</dbReference>
<dbReference type="GO" id="GO:0004252">
    <property type="term" value="F:serine-type endopeptidase activity"/>
    <property type="evidence" value="ECO:0007669"/>
    <property type="project" value="UniProtKB-EC"/>
</dbReference>
<dbReference type="InterPro" id="IPR050442">
    <property type="entry name" value="Peptidase_S1_coag_factors"/>
</dbReference>
<dbReference type="InterPro" id="IPR000152">
    <property type="entry name" value="EGF-type_Asp/Asn_hydroxyl_site"/>
</dbReference>
<keyword evidence="17" id="KW-0460">Magnesium</keyword>
<evidence type="ECO:0000256" key="25">
    <source>
        <dbReference type="RuleBase" id="RU363034"/>
    </source>
</evidence>
<evidence type="ECO:0000256" key="15">
    <source>
        <dbReference type="ARBA" id="ARBA00022825"/>
    </source>
</evidence>
<protein>
    <recommendedName>
        <fullName evidence="5">Coagulation factor IX</fullName>
        <ecNumber evidence="4">3.4.21.22</ecNumber>
    </recommendedName>
    <alternativeName>
        <fullName evidence="23">Christmas factor</fullName>
    </alternativeName>
</protein>
<evidence type="ECO:0000259" key="28">
    <source>
        <dbReference type="PROSITE" id="PS50240"/>
    </source>
</evidence>
<keyword evidence="13" id="KW-0732">Signal</keyword>
<evidence type="ECO:0000256" key="6">
    <source>
        <dbReference type="ARBA" id="ARBA00022479"/>
    </source>
</evidence>
<dbReference type="FunFam" id="4.10.740.10:FF:000001">
    <property type="entry name" value="vitamin K-dependent protein S"/>
    <property type="match status" value="1"/>
</dbReference>
<dbReference type="PRINTS" id="PR00001">
    <property type="entry name" value="GLABLOOD"/>
</dbReference>
<keyword evidence="21" id="KW-0325">Glycoprotein</keyword>
<evidence type="ECO:0000256" key="4">
    <source>
        <dbReference type="ARBA" id="ARBA00012066"/>
    </source>
</evidence>
<dbReference type="PRINTS" id="PR00010">
    <property type="entry name" value="EGFBLOOD"/>
</dbReference>
<dbReference type="EC" id="3.4.21.22" evidence="4"/>
<evidence type="ECO:0000256" key="11">
    <source>
        <dbReference type="ARBA" id="ARBA00022696"/>
    </source>
</evidence>
<evidence type="ECO:0000256" key="19">
    <source>
        <dbReference type="ARBA" id="ARBA00023145"/>
    </source>
</evidence>
<keyword evidence="18" id="KW-0094">Blood coagulation</keyword>
<keyword evidence="19" id="KW-0865">Zymogen</keyword>
<dbReference type="PROSITE" id="PS50026">
    <property type="entry name" value="EGF_3"/>
    <property type="match status" value="1"/>
</dbReference>
<evidence type="ECO:0000256" key="24">
    <source>
        <dbReference type="PROSITE-ProRule" id="PRU00076"/>
    </source>
</evidence>
<evidence type="ECO:0000256" key="22">
    <source>
        <dbReference type="ARBA" id="ARBA00023278"/>
    </source>
</evidence>
<dbReference type="GO" id="GO:0046872">
    <property type="term" value="F:metal ion binding"/>
    <property type="evidence" value="ECO:0007669"/>
    <property type="project" value="UniProtKB-KW"/>
</dbReference>
<dbReference type="GO" id="GO:0007596">
    <property type="term" value="P:blood coagulation"/>
    <property type="evidence" value="ECO:0007669"/>
    <property type="project" value="UniProtKB-KW"/>
</dbReference>
<evidence type="ECO:0000313" key="31">
    <source>
        <dbReference type="Proteomes" id="UP001557470"/>
    </source>
</evidence>
<dbReference type="InterPro" id="IPR035972">
    <property type="entry name" value="GLA-like_dom_SF"/>
</dbReference>
<evidence type="ECO:0000256" key="14">
    <source>
        <dbReference type="ARBA" id="ARBA00022801"/>
    </source>
</evidence>
<dbReference type="SMART" id="SM00069">
    <property type="entry name" value="GLA"/>
    <property type="match status" value="1"/>
</dbReference>
<dbReference type="InterPro" id="IPR012224">
    <property type="entry name" value="Pept_S1A_FX"/>
</dbReference>
<keyword evidence="20 24" id="KW-1015">Disulfide bond</keyword>
<comment type="subcellular location">
    <subcellularLocation>
        <location evidence="3">Secreted</location>
    </subcellularLocation>
</comment>
<keyword evidence="8 24" id="KW-0245">EGF-like domain</keyword>
<feature type="domain" description="Peptidase S1" evidence="28">
    <location>
        <begin position="298"/>
        <end position="535"/>
    </location>
</feature>
<feature type="domain" description="Gla" evidence="29">
    <location>
        <begin position="72"/>
        <end position="118"/>
    </location>
</feature>
<dbReference type="InterPro" id="IPR000294">
    <property type="entry name" value="GLA_domain"/>
</dbReference>
<dbReference type="SMART" id="SM00181">
    <property type="entry name" value="EGF"/>
    <property type="match status" value="2"/>
</dbReference>
<comment type="function">
    <text evidence="2">Factor IX is a vitamin K-dependent plasma protein that participates in the intrinsic pathway of blood coagulation by converting factor X to its active form in the presence of Ca(2+) ions, phospholipids, and factor VIIIa.</text>
</comment>
<dbReference type="PROSITE" id="PS00134">
    <property type="entry name" value="TRYPSIN_HIS"/>
    <property type="match status" value="1"/>
</dbReference>
<name>A0ABD0X3P7_UMBPY</name>
<dbReference type="PROSITE" id="PS50240">
    <property type="entry name" value="TRYPSIN_DOM"/>
    <property type="match status" value="1"/>
</dbReference>
<comment type="catalytic activity">
    <reaction evidence="1">
        <text>Selective cleavage of Arg-|-Ile bond in factor X to form factor Xa.</text>
        <dbReference type="EC" id="3.4.21.22"/>
    </reaction>
</comment>
<dbReference type="SMART" id="SM00020">
    <property type="entry name" value="Tryp_SPc"/>
    <property type="match status" value="1"/>
</dbReference>
<dbReference type="PANTHER" id="PTHR24278">
    <property type="entry name" value="COAGULATION FACTOR"/>
    <property type="match status" value="1"/>
</dbReference>
<evidence type="ECO:0000256" key="23">
    <source>
        <dbReference type="ARBA" id="ARBA00031357"/>
    </source>
</evidence>
<evidence type="ECO:0000256" key="9">
    <source>
        <dbReference type="ARBA" id="ARBA00022553"/>
    </source>
</evidence>
<keyword evidence="15 25" id="KW-0720">Serine protease</keyword>
<dbReference type="Gene3D" id="2.40.10.10">
    <property type="entry name" value="Trypsin-like serine proteases"/>
    <property type="match status" value="2"/>
</dbReference>
<dbReference type="FunFam" id="2.10.25.10:FF:000162">
    <property type="entry name" value="Coagulation factor X (Predicted)"/>
    <property type="match status" value="1"/>
</dbReference>
<keyword evidence="14 25" id="KW-0378">Hydrolase</keyword>
<evidence type="ECO:0000256" key="13">
    <source>
        <dbReference type="ARBA" id="ARBA00022729"/>
    </source>
</evidence>
<dbReference type="GO" id="GO:0006508">
    <property type="term" value="P:proteolysis"/>
    <property type="evidence" value="ECO:0007669"/>
    <property type="project" value="UniProtKB-KW"/>
</dbReference>
<comment type="caution">
    <text evidence="30">The sequence shown here is derived from an EMBL/GenBank/DDBJ whole genome shotgun (WGS) entry which is preliminary data.</text>
</comment>
<keyword evidence="12" id="KW-0479">Metal-binding</keyword>
<dbReference type="SUPFAM" id="SSF50494">
    <property type="entry name" value="Trypsin-like serine proteases"/>
    <property type="match status" value="1"/>
</dbReference>
<dbReference type="CDD" id="cd00054">
    <property type="entry name" value="EGF_CA"/>
    <property type="match status" value="1"/>
</dbReference>
<evidence type="ECO:0000256" key="26">
    <source>
        <dbReference type="SAM" id="MobiDB-lite"/>
    </source>
</evidence>
<keyword evidence="6" id="KW-0301">Gamma-carboxyglutamic acid</keyword>
<keyword evidence="31" id="KW-1185">Reference proteome</keyword>
<evidence type="ECO:0000256" key="3">
    <source>
        <dbReference type="ARBA" id="ARBA00004613"/>
    </source>
</evidence>
<gene>
    <name evidence="30" type="ORF">UPYG_G00115550</name>
</gene>
<dbReference type="Gene3D" id="4.10.740.10">
    <property type="entry name" value="Coagulation Factor IX"/>
    <property type="match status" value="1"/>
</dbReference>
<dbReference type="InterPro" id="IPR043504">
    <property type="entry name" value="Peptidase_S1_PA_chymotrypsin"/>
</dbReference>
<dbReference type="Pfam" id="PF00089">
    <property type="entry name" value="Trypsin"/>
    <property type="match status" value="1"/>
</dbReference>
<dbReference type="InterPro" id="IPR018114">
    <property type="entry name" value="TRYPSIN_HIS"/>
</dbReference>
<reference evidence="30 31" key="1">
    <citation type="submission" date="2024-06" db="EMBL/GenBank/DDBJ databases">
        <authorList>
            <person name="Pan Q."/>
            <person name="Wen M."/>
            <person name="Jouanno E."/>
            <person name="Zahm M."/>
            <person name="Klopp C."/>
            <person name="Cabau C."/>
            <person name="Louis A."/>
            <person name="Berthelot C."/>
            <person name="Parey E."/>
            <person name="Roest Crollius H."/>
            <person name="Montfort J."/>
            <person name="Robinson-Rechavi M."/>
            <person name="Bouchez O."/>
            <person name="Lampietro C."/>
            <person name="Lopez Roques C."/>
            <person name="Donnadieu C."/>
            <person name="Postlethwait J."/>
            <person name="Bobe J."/>
            <person name="Verreycken H."/>
            <person name="Guiguen Y."/>
        </authorList>
    </citation>
    <scope>NUCLEOTIDE SEQUENCE [LARGE SCALE GENOMIC DNA]</scope>
    <source>
        <strain evidence="30">Up_M1</strain>
        <tissue evidence="30">Testis</tissue>
    </source>
</reference>
<evidence type="ECO:0000256" key="2">
    <source>
        <dbReference type="ARBA" id="ARBA00002741"/>
    </source>
</evidence>
<dbReference type="PROSITE" id="PS00022">
    <property type="entry name" value="EGF_1"/>
    <property type="match status" value="1"/>
</dbReference>
<dbReference type="PROSITE" id="PS50998">
    <property type="entry name" value="GLA_2"/>
    <property type="match status" value="1"/>
</dbReference>
<dbReference type="EMBL" id="JAGEUA010000003">
    <property type="protein sequence ID" value="KAL0993918.1"/>
    <property type="molecule type" value="Genomic_DNA"/>
</dbReference>
<evidence type="ECO:0000313" key="30">
    <source>
        <dbReference type="EMBL" id="KAL0993918.1"/>
    </source>
</evidence>
<keyword evidence="11" id="KW-0356">Hemostasis</keyword>
<dbReference type="SMART" id="SM00179">
    <property type="entry name" value="EGF_CA"/>
    <property type="match status" value="2"/>
</dbReference>
<feature type="region of interest" description="Disordered" evidence="26">
    <location>
        <begin position="1"/>
        <end position="25"/>
    </location>
</feature>
<accession>A0ABD0X3P7</accession>
<dbReference type="PROSITE" id="PS00011">
    <property type="entry name" value="GLA_1"/>
    <property type="match status" value="1"/>
</dbReference>
<evidence type="ECO:0000256" key="10">
    <source>
        <dbReference type="ARBA" id="ARBA00022670"/>
    </source>
</evidence>
<dbReference type="PROSITE" id="PS01187">
    <property type="entry name" value="EGF_CA"/>
    <property type="match status" value="1"/>
</dbReference>
<dbReference type="SUPFAM" id="SSF57196">
    <property type="entry name" value="EGF/Laminin"/>
    <property type="match status" value="1"/>
</dbReference>
<sequence length="547" mass="60779">MKGTVVHTEKCERNKRHRDRPKGTASCSNKMTRVCLFIITAGFIAENWFTSGASVFVSRQSADSLLRREKRYNTGAFEELQWGNLERECMEERCNLEEAREVFENEEKTMEFWLKYIDGDQCESKPCENGGKCQDAMSAYVCWCPPEFNGKNCEIEMAKQCNMNNGGCSHFCVMKAQRAVCDCAAGYKLAPDKTTCEPIGPFPCGHRGKAFSSTQSSRSLITAVNADQTQHSFSVNNTEAQKSPVNSSVDSELTASSPTAHLASTPNNSSTVLGDLPSWAFYPTLATIPKETSNDQRIVGGNDVIPGEIPWQVSLINKETGQSFCGGSLLSELWVITAAHCLVEGQIGFFIIRLGEHKLGIQEGPEQDHAVAEHHVHPRYNTKKSRYNHDIALLKLQEPALLSDYVLPICLGPKDFTETLLRNGPTSVVSGWGRTRYLGADSTTLQKVEVPYVDRIECKESNTAWVSPFMFCAGYRSEQKDACQGDSGGPHATQYHDTWFLTGIVSWGEECAKEGKFGIYTRVSRYYPWLYNVTSLGGISAFSEPQV</sequence>
<dbReference type="InterPro" id="IPR009003">
    <property type="entry name" value="Peptidase_S1_PA"/>
</dbReference>
<feature type="disulfide bond" evidence="24">
    <location>
        <begin position="144"/>
        <end position="153"/>
    </location>
</feature>
<dbReference type="FunFam" id="2.40.10.10:FF:000120">
    <property type="entry name" value="Putative serine protease"/>
    <property type="match status" value="1"/>
</dbReference>
<dbReference type="PANTHER" id="PTHR24278:SF31">
    <property type="entry name" value="COAGULATION FACTOR IX"/>
    <property type="match status" value="1"/>
</dbReference>
<evidence type="ECO:0000256" key="1">
    <source>
        <dbReference type="ARBA" id="ARBA00001368"/>
    </source>
</evidence>
<keyword evidence="9" id="KW-0597">Phosphoprotein</keyword>
<dbReference type="InterPro" id="IPR018097">
    <property type="entry name" value="EGF_Ca-bd_CS"/>
</dbReference>
<dbReference type="InterPro" id="IPR001881">
    <property type="entry name" value="EGF-like_Ca-bd_dom"/>
</dbReference>
<evidence type="ECO:0000256" key="20">
    <source>
        <dbReference type="ARBA" id="ARBA00023157"/>
    </source>
</evidence>
<dbReference type="Pfam" id="PF00594">
    <property type="entry name" value="Gla"/>
    <property type="match status" value="1"/>
</dbReference>
<evidence type="ECO:0000256" key="17">
    <source>
        <dbReference type="ARBA" id="ARBA00022842"/>
    </source>
</evidence>
<dbReference type="Proteomes" id="UP001557470">
    <property type="component" value="Unassembled WGS sequence"/>
</dbReference>
<dbReference type="InterPro" id="IPR000742">
    <property type="entry name" value="EGF"/>
</dbReference>
<dbReference type="CDD" id="cd00190">
    <property type="entry name" value="Tryp_SPc"/>
    <property type="match status" value="1"/>
</dbReference>